<dbReference type="Pfam" id="PF02886">
    <property type="entry name" value="LBP_BPI_CETP_C"/>
    <property type="match status" value="1"/>
</dbReference>
<dbReference type="AlphaFoldDB" id="A0A183J1B8"/>
<organism evidence="7">
    <name type="scientific">Soboliphyme baturini</name>
    <dbReference type="NCBI Taxonomy" id="241478"/>
    <lineage>
        <taxon>Eukaryota</taxon>
        <taxon>Metazoa</taxon>
        <taxon>Ecdysozoa</taxon>
        <taxon>Nematoda</taxon>
        <taxon>Enoplea</taxon>
        <taxon>Dorylaimia</taxon>
        <taxon>Dioctophymatida</taxon>
        <taxon>Dioctophymatoidea</taxon>
        <taxon>Soboliphymatidae</taxon>
        <taxon>Soboliphyme</taxon>
    </lineage>
</organism>
<protein>
    <submittedName>
        <fullName evidence="7">BPI2 domain-containing protein</fullName>
    </submittedName>
</protein>
<dbReference type="Pfam" id="PF01273">
    <property type="entry name" value="LBP_BPI_CETP"/>
    <property type="match status" value="1"/>
</dbReference>
<feature type="signal peptide" evidence="3">
    <location>
        <begin position="1"/>
        <end position="23"/>
    </location>
</feature>
<accession>A0A183J1B8</accession>
<dbReference type="InterPro" id="IPR001124">
    <property type="entry name" value="Lipid-bd_serum_glycop_C"/>
</dbReference>
<evidence type="ECO:0000313" key="5">
    <source>
        <dbReference type="EMBL" id="VDP24819.1"/>
    </source>
</evidence>
<evidence type="ECO:0000256" key="3">
    <source>
        <dbReference type="SAM" id="SignalP"/>
    </source>
</evidence>
<evidence type="ECO:0000313" key="7">
    <source>
        <dbReference type="WBParaSite" id="SBAD_0001001401-mRNA-1"/>
    </source>
</evidence>
<gene>
    <name evidence="5" type="ORF">SBAD_LOCUS9666</name>
</gene>
<dbReference type="PANTHER" id="PTHR10504:SF133">
    <property type="entry name" value="LIPID-BINDING SERUM GLYCOPROTEIN C-TERMINAL DOMAIN-CONTAINING PROTEIN"/>
    <property type="match status" value="1"/>
</dbReference>
<dbReference type="Gene3D" id="3.15.20.10">
    <property type="entry name" value="Bactericidal permeability-increasing protein, domain 2"/>
    <property type="match status" value="1"/>
</dbReference>
<feature type="domain" description="Lipid-binding serum glycoprotein C-terminal" evidence="4">
    <location>
        <begin position="308"/>
        <end position="498"/>
    </location>
</feature>
<dbReference type="InterPro" id="IPR017942">
    <property type="entry name" value="Lipid-bd_serum_glycop_N"/>
</dbReference>
<sequence>MRAALCILEVGVLSTVLLYRATGDQLIRPGYRNPGVVLRLNERSVQSLKKEVLMIIGSLRGLRMNDVFEKPVKRLRLTMQNMQIVSVTPPSKFDIMFIPNSRDQVRIEMAGLGLTTTAVVSTQFKNFKNMFVTTAMQGLSLNLQLRMYADINGHMQVLIEKCMANLADARIDIAHTRRVPTNTQKLAGKLQRQVEEKLCPFIQSKLVQQVNKYLGSMKSKTRLVELFQPRSAYALAPPKTSVLLNTIALEDPAVYSSLAKHTVLDYSIMPEPHVVQPSALEIPLKGEISWDGRGGTPFIPPSIRTGPFSSQHMADFISTDYPINSMLANYHNRKIFEYRVTSSHPHYGKYVRDSCAVPMCIGVVLPDIGKRYPGTQNEIFVKTTSAPKVVIKDGAALVYIPMQVSVCAVKGRSIVPVLTIAMKPVLNLHIIAKNQKLYARITEKDKNQIEMFTDITKSIIIETIRLALRDGMSFRIPGMITVRSMTPRLIGNSLVVGLMTEMNRAKIGAMVVDNIRKLTQYF</sequence>
<dbReference type="Gene3D" id="3.15.10.10">
    <property type="entry name" value="Bactericidal permeability-increasing protein, domain 1"/>
    <property type="match status" value="1"/>
</dbReference>
<proteinExistence type="inferred from homology"/>
<keyword evidence="2" id="KW-1015">Disulfide bond</keyword>
<dbReference type="SUPFAM" id="SSF55394">
    <property type="entry name" value="Bactericidal permeability-increasing protein, BPI"/>
    <property type="match status" value="2"/>
</dbReference>
<reference evidence="7" key="1">
    <citation type="submission" date="2016-06" db="UniProtKB">
        <authorList>
            <consortium name="WormBaseParasite"/>
        </authorList>
    </citation>
    <scope>IDENTIFICATION</scope>
</reference>
<dbReference type="EMBL" id="UZAM01013014">
    <property type="protein sequence ID" value="VDP24819.1"/>
    <property type="molecule type" value="Genomic_DNA"/>
</dbReference>
<evidence type="ECO:0000256" key="2">
    <source>
        <dbReference type="ARBA" id="ARBA00023157"/>
    </source>
</evidence>
<dbReference type="Proteomes" id="UP000270296">
    <property type="component" value="Unassembled WGS sequence"/>
</dbReference>
<keyword evidence="6" id="KW-1185">Reference proteome</keyword>
<evidence type="ECO:0000256" key="1">
    <source>
        <dbReference type="ARBA" id="ARBA00007292"/>
    </source>
</evidence>
<evidence type="ECO:0000313" key="6">
    <source>
        <dbReference type="Proteomes" id="UP000270296"/>
    </source>
</evidence>
<name>A0A183J1B8_9BILA</name>
<evidence type="ECO:0000259" key="4">
    <source>
        <dbReference type="SMART" id="SM00329"/>
    </source>
</evidence>
<dbReference type="GO" id="GO:0005615">
    <property type="term" value="C:extracellular space"/>
    <property type="evidence" value="ECO:0007669"/>
    <property type="project" value="TreeGrafter"/>
</dbReference>
<dbReference type="WBParaSite" id="SBAD_0001001401-mRNA-1">
    <property type="protein sequence ID" value="SBAD_0001001401-mRNA-1"/>
    <property type="gene ID" value="SBAD_0001001401"/>
</dbReference>
<dbReference type="SMART" id="SM00329">
    <property type="entry name" value="BPI2"/>
    <property type="match status" value="1"/>
</dbReference>
<dbReference type="InterPro" id="IPR017943">
    <property type="entry name" value="Bactericidal_perm-incr_a/b_dom"/>
</dbReference>
<comment type="similarity">
    <text evidence="1">Belongs to the BPI/LBP/Plunc superfamily. BPI/LBP family.</text>
</comment>
<dbReference type="InterPro" id="IPR032942">
    <property type="entry name" value="BPI/LBP/Plunc"/>
</dbReference>
<dbReference type="PANTHER" id="PTHR10504">
    <property type="entry name" value="BACTERICIDAL PERMEABILITY-INCREASING BPI PROTEIN-RELATED"/>
    <property type="match status" value="1"/>
</dbReference>
<keyword evidence="3" id="KW-0732">Signal</keyword>
<dbReference type="OrthoDB" id="10255543at2759"/>
<dbReference type="GO" id="GO:0008289">
    <property type="term" value="F:lipid binding"/>
    <property type="evidence" value="ECO:0007669"/>
    <property type="project" value="InterPro"/>
</dbReference>
<reference evidence="5 6" key="2">
    <citation type="submission" date="2018-11" db="EMBL/GenBank/DDBJ databases">
        <authorList>
            <consortium name="Pathogen Informatics"/>
        </authorList>
    </citation>
    <scope>NUCLEOTIDE SEQUENCE [LARGE SCALE GENOMIC DNA]</scope>
</reference>
<feature type="chain" id="PRO_5043140418" evidence="3">
    <location>
        <begin position="24"/>
        <end position="522"/>
    </location>
</feature>